<reference evidence="1 2" key="1">
    <citation type="journal article" date="2021" name="BMC Genomics">
        <title>Datura genome reveals duplications of psychoactive alkaloid biosynthetic genes and high mutation rate following tissue culture.</title>
        <authorList>
            <person name="Rajewski A."/>
            <person name="Carter-House D."/>
            <person name="Stajich J."/>
            <person name="Litt A."/>
        </authorList>
    </citation>
    <scope>NUCLEOTIDE SEQUENCE [LARGE SCALE GENOMIC DNA]</scope>
    <source>
        <strain evidence="1">AR-01</strain>
    </source>
</reference>
<comment type="caution">
    <text evidence="1">The sequence shown here is derived from an EMBL/GenBank/DDBJ whole genome shotgun (WGS) entry which is preliminary data.</text>
</comment>
<proteinExistence type="predicted"/>
<gene>
    <name evidence="1" type="ORF">HAX54_016324</name>
</gene>
<evidence type="ECO:0000313" key="2">
    <source>
        <dbReference type="Proteomes" id="UP000823775"/>
    </source>
</evidence>
<name>A0ABS8UJD1_DATST</name>
<dbReference type="EMBL" id="JACEIK010002053">
    <property type="protein sequence ID" value="MCD9558745.1"/>
    <property type="molecule type" value="Genomic_DNA"/>
</dbReference>
<feature type="non-terminal residue" evidence="1">
    <location>
        <position position="1"/>
    </location>
</feature>
<protein>
    <submittedName>
        <fullName evidence="1">Uncharacterized protein</fullName>
    </submittedName>
</protein>
<organism evidence="1 2">
    <name type="scientific">Datura stramonium</name>
    <name type="common">Jimsonweed</name>
    <name type="synonym">Common thornapple</name>
    <dbReference type="NCBI Taxonomy" id="4076"/>
    <lineage>
        <taxon>Eukaryota</taxon>
        <taxon>Viridiplantae</taxon>
        <taxon>Streptophyta</taxon>
        <taxon>Embryophyta</taxon>
        <taxon>Tracheophyta</taxon>
        <taxon>Spermatophyta</taxon>
        <taxon>Magnoliopsida</taxon>
        <taxon>eudicotyledons</taxon>
        <taxon>Gunneridae</taxon>
        <taxon>Pentapetalae</taxon>
        <taxon>asterids</taxon>
        <taxon>lamiids</taxon>
        <taxon>Solanales</taxon>
        <taxon>Solanaceae</taxon>
        <taxon>Solanoideae</taxon>
        <taxon>Datureae</taxon>
        <taxon>Datura</taxon>
    </lineage>
</organism>
<feature type="non-terminal residue" evidence="1">
    <location>
        <position position="76"/>
    </location>
</feature>
<evidence type="ECO:0000313" key="1">
    <source>
        <dbReference type="EMBL" id="MCD9558745.1"/>
    </source>
</evidence>
<dbReference type="Proteomes" id="UP000823775">
    <property type="component" value="Unassembled WGS sequence"/>
</dbReference>
<accession>A0ABS8UJD1</accession>
<sequence>RGKPKDGMVVAWVCGAGDGFRRMRKEKEGGLGVRSGKAGEGGHGATFFGVHASSRRFSGHGSPVVFGPVRGKRTIG</sequence>
<keyword evidence="2" id="KW-1185">Reference proteome</keyword>